<dbReference type="EMBL" id="JADIKF010000040">
    <property type="protein sequence ID" value="MBM7132312.1"/>
    <property type="molecule type" value="Genomic_DNA"/>
</dbReference>
<comment type="caution">
    <text evidence="1">The sequence shown here is derived from an EMBL/GenBank/DDBJ whole genome shotgun (WGS) entry which is preliminary data.</text>
</comment>
<organism evidence="1 2">
    <name type="scientific">Dyella mobilis</name>
    <dbReference type="NCBI Taxonomy" id="1849582"/>
    <lineage>
        <taxon>Bacteria</taxon>
        <taxon>Pseudomonadati</taxon>
        <taxon>Pseudomonadota</taxon>
        <taxon>Gammaproteobacteria</taxon>
        <taxon>Lysobacterales</taxon>
        <taxon>Rhodanobacteraceae</taxon>
        <taxon>Dyella</taxon>
    </lineage>
</organism>
<dbReference type="InterPro" id="IPR027961">
    <property type="entry name" value="DUF4442"/>
</dbReference>
<dbReference type="RefSeq" id="WP_204633824.1">
    <property type="nucleotide sequence ID" value="NZ_BSOC01000001.1"/>
</dbReference>
<accession>A0ABS2KND0</accession>
<gene>
    <name evidence="1" type="ORF">ISS99_22500</name>
</gene>
<evidence type="ECO:0000313" key="2">
    <source>
        <dbReference type="Proteomes" id="UP001430193"/>
    </source>
</evidence>
<dbReference type="Proteomes" id="UP001430193">
    <property type="component" value="Unassembled WGS sequence"/>
</dbReference>
<sequence>MSMPLLSLYRRITRWPAGHWLFSRAVCFRAPYFSTISPRFVMLEPGRCEVRMADRRRVHNHIGTVHAIALCNLAELSAGVMAEATLPASMRWIPQGMTVQYLAKARGTMHAVAAPEVAAVESAEGYEWPVVVRVSDPAGKEVFRARIALWLSPRPKH</sequence>
<dbReference type="Pfam" id="PF14539">
    <property type="entry name" value="DUF4442"/>
    <property type="match status" value="1"/>
</dbReference>
<evidence type="ECO:0000313" key="1">
    <source>
        <dbReference type="EMBL" id="MBM7132312.1"/>
    </source>
</evidence>
<proteinExistence type="predicted"/>
<protein>
    <submittedName>
        <fullName evidence="1">DUF4442 domain-containing protein</fullName>
    </submittedName>
</protein>
<dbReference type="SUPFAM" id="SSF54637">
    <property type="entry name" value="Thioesterase/thiol ester dehydrase-isomerase"/>
    <property type="match status" value="1"/>
</dbReference>
<name>A0ABS2KND0_9GAMM</name>
<dbReference type="CDD" id="cd03443">
    <property type="entry name" value="PaaI_thioesterase"/>
    <property type="match status" value="1"/>
</dbReference>
<keyword evidence="2" id="KW-1185">Reference proteome</keyword>
<dbReference type="InterPro" id="IPR029069">
    <property type="entry name" value="HotDog_dom_sf"/>
</dbReference>
<dbReference type="Gene3D" id="3.10.129.10">
    <property type="entry name" value="Hotdog Thioesterase"/>
    <property type="match status" value="1"/>
</dbReference>
<reference evidence="1" key="1">
    <citation type="submission" date="2020-10" db="EMBL/GenBank/DDBJ databases">
        <title>Phylogeny of dyella-like bacteria.</title>
        <authorList>
            <person name="Fu J."/>
        </authorList>
    </citation>
    <scope>NUCLEOTIDE SEQUENCE</scope>
    <source>
        <strain evidence="1">DHON07</strain>
    </source>
</reference>